<name>A0A6P6AM32_DURZI</name>
<evidence type="ECO:0000256" key="1">
    <source>
        <dbReference type="SAM" id="Coils"/>
    </source>
</evidence>
<sequence length="435" mass="50427">MAQLVRGMPLAGEESGSWNQKQKVCVLKKLKQKSWFQNWEKIDTLSKQDLSLKISALEMENKDNAEKMQVEILGKTEEIANLERECEKHAEQNQAMLIAAERKLVEARKQYDVMLESRQSCRRNGRDVTRRLQSAKKNQGCTCCAFKRKFCFSMAWKLVQLKIKLFVILFQHKWAFLLLVLAVMVTRFQQKQDRKELNLRADHNEELKRAQLQAEDELREEDRQRALLQLQWQAKYTKTYTENTYTQGRASILGRHRSSSSCYKLFVVRNHTLYGLPRSRIHMWNLSISIYQNIKKRDSGIGRRTQDALVGPENEEKESPFPGVTQTPVSKLLKKVENTNTGSVMSISKHNKKVTHHEYEVETTNGRTVTKRRKMKSTVLFEDPRKHKKVRTPRANTPRSLVKGTKGSHPNASNIGDLLSEGSLNPHVDDPYAFD</sequence>
<feature type="region of interest" description="Disordered" evidence="2">
    <location>
        <begin position="383"/>
        <end position="435"/>
    </location>
</feature>
<proteinExistence type="predicted"/>
<feature type="coiled-coil region" evidence="1">
    <location>
        <begin position="200"/>
        <end position="231"/>
    </location>
</feature>
<feature type="region of interest" description="Disordered" evidence="2">
    <location>
        <begin position="351"/>
        <end position="370"/>
    </location>
</feature>
<evidence type="ECO:0000313" key="3">
    <source>
        <dbReference type="Proteomes" id="UP000515121"/>
    </source>
</evidence>
<accession>A0A6P6AM32</accession>
<feature type="coiled-coil region" evidence="1">
    <location>
        <begin position="65"/>
        <end position="110"/>
    </location>
</feature>
<reference evidence="4" key="1">
    <citation type="submission" date="2025-08" db="UniProtKB">
        <authorList>
            <consortium name="RefSeq"/>
        </authorList>
    </citation>
    <scope>IDENTIFICATION</scope>
    <source>
        <tissue evidence="4">Fruit stalk</tissue>
    </source>
</reference>
<dbReference type="GeneID" id="111310781"/>
<dbReference type="KEGG" id="dzi:111310781"/>
<protein>
    <submittedName>
        <fullName evidence="4">Synaptonemal complex protein 1-like</fullName>
    </submittedName>
</protein>
<dbReference type="AlphaFoldDB" id="A0A6P6AM32"/>
<gene>
    <name evidence="4" type="primary">LOC111310781</name>
</gene>
<keyword evidence="3" id="KW-1185">Reference proteome</keyword>
<dbReference type="RefSeq" id="XP_022765921.1">
    <property type="nucleotide sequence ID" value="XM_022910186.1"/>
</dbReference>
<organism evidence="3 4">
    <name type="scientific">Durio zibethinus</name>
    <name type="common">Durian</name>
    <dbReference type="NCBI Taxonomy" id="66656"/>
    <lineage>
        <taxon>Eukaryota</taxon>
        <taxon>Viridiplantae</taxon>
        <taxon>Streptophyta</taxon>
        <taxon>Embryophyta</taxon>
        <taxon>Tracheophyta</taxon>
        <taxon>Spermatophyta</taxon>
        <taxon>Magnoliopsida</taxon>
        <taxon>eudicotyledons</taxon>
        <taxon>Gunneridae</taxon>
        <taxon>Pentapetalae</taxon>
        <taxon>rosids</taxon>
        <taxon>malvids</taxon>
        <taxon>Malvales</taxon>
        <taxon>Malvaceae</taxon>
        <taxon>Helicteroideae</taxon>
        <taxon>Durio</taxon>
    </lineage>
</organism>
<evidence type="ECO:0000256" key="2">
    <source>
        <dbReference type="SAM" id="MobiDB-lite"/>
    </source>
</evidence>
<dbReference type="OrthoDB" id="783434at2759"/>
<evidence type="ECO:0000313" key="4">
    <source>
        <dbReference type="RefSeq" id="XP_022765921.1"/>
    </source>
</evidence>
<dbReference type="Proteomes" id="UP000515121">
    <property type="component" value="Unplaced"/>
</dbReference>
<keyword evidence="1" id="KW-0175">Coiled coil</keyword>